<dbReference type="PANTHER" id="PTHR43066">
    <property type="entry name" value="RHOMBOID-RELATED PROTEIN"/>
    <property type="match status" value="1"/>
</dbReference>
<dbReference type="EMBL" id="JANGCH010000004">
    <property type="protein sequence ID" value="MCQ5121456.1"/>
    <property type="molecule type" value="Genomic_DNA"/>
</dbReference>
<evidence type="ECO:0000256" key="7">
    <source>
        <dbReference type="ARBA" id="ARBA00023136"/>
    </source>
</evidence>
<feature type="domain" description="Peptidase S54 rhomboid" evidence="9">
    <location>
        <begin position="208"/>
        <end position="340"/>
    </location>
</feature>
<protein>
    <submittedName>
        <fullName evidence="10">Rhomboid family intramembrane serine protease</fullName>
    </submittedName>
</protein>
<evidence type="ECO:0000256" key="8">
    <source>
        <dbReference type="SAM" id="Phobius"/>
    </source>
</evidence>
<keyword evidence="4 8" id="KW-0812">Transmembrane</keyword>
<keyword evidence="6 8" id="KW-1133">Transmembrane helix</keyword>
<feature type="transmembrane region" description="Helical" evidence="8">
    <location>
        <begin position="351"/>
        <end position="368"/>
    </location>
</feature>
<dbReference type="RefSeq" id="WP_256197554.1">
    <property type="nucleotide sequence ID" value="NZ_JANGCH010000004.1"/>
</dbReference>
<evidence type="ECO:0000256" key="3">
    <source>
        <dbReference type="ARBA" id="ARBA00022670"/>
    </source>
</evidence>
<dbReference type="Gene3D" id="1.20.1540.10">
    <property type="entry name" value="Rhomboid-like"/>
    <property type="match status" value="1"/>
</dbReference>
<evidence type="ECO:0000256" key="2">
    <source>
        <dbReference type="ARBA" id="ARBA00009045"/>
    </source>
</evidence>
<feature type="transmembrane region" description="Helical" evidence="8">
    <location>
        <begin position="163"/>
        <end position="183"/>
    </location>
</feature>
<accession>A0ABT1SJP8</accession>
<evidence type="ECO:0000256" key="4">
    <source>
        <dbReference type="ARBA" id="ARBA00022692"/>
    </source>
</evidence>
<feature type="transmembrane region" description="Helical" evidence="8">
    <location>
        <begin position="247"/>
        <end position="264"/>
    </location>
</feature>
<dbReference type="SUPFAM" id="SSF144091">
    <property type="entry name" value="Rhomboid-like"/>
    <property type="match status" value="1"/>
</dbReference>
<keyword evidence="3 10" id="KW-0645">Protease</keyword>
<evidence type="ECO:0000256" key="6">
    <source>
        <dbReference type="ARBA" id="ARBA00022989"/>
    </source>
</evidence>
<comment type="caution">
    <text evidence="10">The sequence shown here is derived from an EMBL/GenBank/DDBJ whole genome shotgun (WGS) entry which is preliminary data.</text>
</comment>
<keyword evidence="5" id="KW-0378">Hydrolase</keyword>
<name>A0ABT1SJP8_9FIRM</name>
<dbReference type="InterPro" id="IPR035952">
    <property type="entry name" value="Rhomboid-like_sf"/>
</dbReference>
<keyword evidence="11" id="KW-1185">Reference proteome</keyword>
<feature type="transmembrane region" description="Helical" evidence="8">
    <location>
        <begin position="270"/>
        <end position="291"/>
    </location>
</feature>
<dbReference type="Proteomes" id="UP001524435">
    <property type="component" value="Unassembled WGS sequence"/>
</dbReference>
<evidence type="ECO:0000256" key="5">
    <source>
        <dbReference type="ARBA" id="ARBA00022801"/>
    </source>
</evidence>
<dbReference type="InterPro" id="IPR022764">
    <property type="entry name" value="Peptidase_S54_rhomboid_dom"/>
</dbReference>
<feature type="transmembrane region" description="Helical" evidence="8">
    <location>
        <begin position="217"/>
        <end position="235"/>
    </location>
</feature>
<organism evidence="10 11">
    <name type="scientific">Massilicoli timonensis</name>
    <dbReference type="NCBI Taxonomy" id="2015901"/>
    <lineage>
        <taxon>Bacteria</taxon>
        <taxon>Bacillati</taxon>
        <taxon>Bacillota</taxon>
        <taxon>Erysipelotrichia</taxon>
        <taxon>Erysipelotrichales</taxon>
        <taxon>Erysipelotrichaceae</taxon>
        <taxon>Massilicoli</taxon>
    </lineage>
</organism>
<evidence type="ECO:0000259" key="9">
    <source>
        <dbReference type="Pfam" id="PF01694"/>
    </source>
</evidence>
<reference evidence="10 11" key="1">
    <citation type="submission" date="2022-06" db="EMBL/GenBank/DDBJ databases">
        <title>Isolation of gut microbiota from human fecal samples.</title>
        <authorList>
            <person name="Pamer E.G."/>
            <person name="Barat B."/>
            <person name="Waligurski E."/>
            <person name="Medina S."/>
            <person name="Paddock L."/>
            <person name="Mostad J."/>
        </authorList>
    </citation>
    <scope>NUCLEOTIDE SEQUENCE [LARGE SCALE GENOMIC DNA]</scope>
    <source>
        <strain evidence="10 11">DFI.6.1</strain>
    </source>
</reference>
<comment type="similarity">
    <text evidence="2">Belongs to the peptidase S54 family.</text>
</comment>
<feature type="transmembrane region" description="Helical" evidence="8">
    <location>
        <begin position="303"/>
        <end position="331"/>
    </location>
</feature>
<keyword evidence="7 8" id="KW-0472">Membrane</keyword>
<evidence type="ECO:0000313" key="10">
    <source>
        <dbReference type="EMBL" id="MCQ5121456.1"/>
    </source>
</evidence>
<dbReference type="PANTHER" id="PTHR43066:SF1">
    <property type="entry name" value="RHOMBOID PROTEIN 2"/>
    <property type="match status" value="1"/>
</dbReference>
<gene>
    <name evidence="10" type="ORF">NE663_04190</name>
</gene>
<dbReference type="GO" id="GO:0006508">
    <property type="term" value="P:proteolysis"/>
    <property type="evidence" value="ECO:0007669"/>
    <property type="project" value="UniProtKB-KW"/>
</dbReference>
<dbReference type="Pfam" id="PF01694">
    <property type="entry name" value="Rhomboid"/>
    <property type="match status" value="1"/>
</dbReference>
<sequence>MEIKQQEVYVMQLVRYFIEQQDYQMVIVQNSKNDIWLANVDQLQYPIIRLCAESEGQQFFDRDYIKEVYERICEQLQIAKPLLMIQTSPLAETIQWEQAEVVSILPNAQVPSKIAQVFHGIEQVVHSVNNADQEIKTIGKRIRDVQLERQKQLLRSLRQPPRAFWIIMALSLLLFALTTYVSLSGSDIYQGVLLGGAYYKPSMMAAYEYWRFFTAPFAHYSLFQLLIDLYVLYLLAKSVDTFYPHKLFLIFMIASLCGYGVSYIGVDNELAFGMVPGLLGIWGAYSVAIFAKKMMRIPPIKSAYIRSVLVIAILLLAPGISYLGVLAGFTAGVLCGIVLSDEAICKQLRPHVLIAAAILAGGLCWYQVNRNQMISNRSETLDSKLIEAYENIGLHDYAKWVEGQINTFYEEGK</sequence>
<proteinExistence type="inferred from homology"/>
<evidence type="ECO:0000256" key="1">
    <source>
        <dbReference type="ARBA" id="ARBA00004141"/>
    </source>
</evidence>
<evidence type="ECO:0000313" key="11">
    <source>
        <dbReference type="Proteomes" id="UP001524435"/>
    </source>
</evidence>
<dbReference type="GO" id="GO:0008233">
    <property type="term" value="F:peptidase activity"/>
    <property type="evidence" value="ECO:0007669"/>
    <property type="project" value="UniProtKB-KW"/>
</dbReference>
<comment type="subcellular location">
    <subcellularLocation>
        <location evidence="1">Membrane</location>
        <topology evidence="1">Multi-pass membrane protein</topology>
    </subcellularLocation>
</comment>